<evidence type="ECO:0000259" key="1">
    <source>
        <dbReference type="Pfam" id="PF25298"/>
    </source>
</evidence>
<reference evidence="2 3" key="1">
    <citation type="journal article" date="2021" name="BMC Biol.">
        <title>Horizontally acquired antibacterial genes associated with adaptive radiation of ladybird beetles.</title>
        <authorList>
            <person name="Li H.S."/>
            <person name="Tang X.F."/>
            <person name="Huang Y.H."/>
            <person name="Xu Z.Y."/>
            <person name="Chen M.L."/>
            <person name="Du X.Y."/>
            <person name="Qiu B.Y."/>
            <person name="Chen P.T."/>
            <person name="Zhang W."/>
            <person name="Slipinski A."/>
            <person name="Escalona H.E."/>
            <person name="Waterhouse R.M."/>
            <person name="Zwick A."/>
            <person name="Pang H."/>
        </authorList>
    </citation>
    <scope>NUCLEOTIDE SEQUENCE [LARGE SCALE GENOMIC DNA]</scope>
    <source>
        <strain evidence="2">SYSU2018</strain>
    </source>
</reference>
<name>A0ABD2PBU4_9CUCU</name>
<gene>
    <name evidence="2" type="ORF">HHI36_002896</name>
</gene>
<dbReference type="Proteomes" id="UP001516400">
    <property type="component" value="Unassembled WGS sequence"/>
</dbReference>
<dbReference type="AlphaFoldDB" id="A0ABD2PBU4"/>
<proteinExistence type="predicted"/>
<comment type="caution">
    <text evidence="2">The sequence shown here is derived from an EMBL/GenBank/DDBJ whole genome shotgun (WGS) entry which is preliminary data.</text>
</comment>
<sequence>VPDQKDDTKKVITEILDVLKVPHENDEIKEVFRIGKKQEAPIILKLNNKELKNKIIKAVKTIKGVKVRECELEGKNNNIFFIDELTTSNLNLLRKTKELAKGKGYHSAYYLHGKVYIKTCKDNPPTRIFSEEDLKTKWNNSQPK</sequence>
<dbReference type="EMBL" id="JABFTP020000185">
    <property type="protein sequence ID" value="KAL3288451.1"/>
    <property type="molecule type" value="Genomic_DNA"/>
</dbReference>
<feature type="domain" description="FP protein C-terminal" evidence="1">
    <location>
        <begin position="86"/>
        <end position="135"/>
    </location>
</feature>
<protein>
    <recommendedName>
        <fullName evidence="1">FP protein C-terminal domain-containing protein</fullName>
    </recommendedName>
</protein>
<dbReference type="Pfam" id="PF25298">
    <property type="entry name" value="Baculo_FP_2nd"/>
    <property type="match status" value="1"/>
</dbReference>
<keyword evidence="3" id="KW-1185">Reference proteome</keyword>
<evidence type="ECO:0000313" key="2">
    <source>
        <dbReference type="EMBL" id="KAL3288451.1"/>
    </source>
</evidence>
<accession>A0ABD2PBU4</accession>
<dbReference type="InterPro" id="IPR057251">
    <property type="entry name" value="FP_C"/>
</dbReference>
<evidence type="ECO:0000313" key="3">
    <source>
        <dbReference type="Proteomes" id="UP001516400"/>
    </source>
</evidence>
<organism evidence="2 3">
    <name type="scientific">Cryptolaemus montrouzieri</name>
    <dbReference type="NCBI Taxonomy" id="559131"/>
    <lineage>
        <taxon>Eukaryota</taxon>
        <taxon>Metazoa</taxon>
        <taxon>Ecdysozoa</taxon>
        <taxon>Arthropoda</taxon>
        <taxon>Hexapoda</taxon>
        <taxon>Insecta</taxon>
        <taxon>Pterygota</taxon>
        <taxon>Neoptera</taxon>
        <taxon>Endopterygota</taxon>
        <taxon>Coleoptera</taxon>
        <taxon>Polyphaga</taxon>
        <taxon>Cucujiformia</taxon>
        <taxon>Coccinelloidea</taxon>
        <taxon>Coccinellidae</taxon>
        <taxon>Scymninae</taxon>
        <taxon>Scymnini</taxon>
        <taxon>Cryptolaemus</taxon>
    </lineage>
</organism>
<feature type="non-terminal residue" evidence="2">
    <location>
        <position position="1"/>
    </location>
</feature>